<evidence type="ECO:0000256" key="4">
    <source>
        <dbReference type="ARBA" id="ARBA00022741"/>
    </source>
</evidence>
<evidence type="ECO:0000313" key="8">
    <source>
        <dbReference type="Proteomes" id="UP001629214"/>
    </source>
</evidence>
<reference evidence="7 8" key="1">
    <citation type="journal article" date="2024" name="Chem. Sci.">
        <title>Discovery of megapolipeptins by genome mining of a Burkholderiales bacteria collection.</title>
        <authorList>
            <person name="Paulo B.S."/>
            <person name="Recchia M.J.J."/>
            <person name="Lee S."/>
            <person name="Fergusson C.H."/>
            <person name="Romanowski S.B."/>
            <person name="Hernandez A."/>
            <person name="Krull N."/>
            <person name="Liu D.Y."/>
            <person name="Cavanagh H."/>
            <person name="Bos A."/>
            <person name="Gray C.A."/>
            <person name="Murphy B.T."/>
            <person name="Linington R.G."/>
            <person name="Eustaquio A.S."/>
        </authorList>
    </citation>
    <scope>NUCLEOTIDE SEQUENCE [LARGE SCALE GENOMIC DNA]</scope>
    <source>
        <strain evidence="7 8">RL21-008-BIB-B</strain>
    </source>
</reference>
<evidence type="ECO:0000313" key="7">
    <source>
        <dbReference type="EMBL" id="MFL9880451.1"/>
    </source>
</evidence>
<dbReference type="SUPFAM" id="SSF52540">
    <property type="entry name" value="P-loop containing nucleoside triphosphate hydrolases"/>
    <property type="match status" value="1"/>
</dbReference>
<keyword evidence="3" id="KW-1003">Cell membrane</keyword>
<keyword evidence="4" id="KW-0547">Nucleotide-binding</keyword>
<sequence length="269" mass="29540">MNQNTMTQPGAPSHSTYGIRLESVTLKRGDRVVFEQLTLHLTQSRIGLIGDNGAGKSSLFRLICGLDQPQTGRVTVHGSDTAHAADRRTLPRKVGLMFQNPDDQIIFPTVAEELAFSLTAAGTEKKQAREQALAFLAERHRANWAPRAIGELSQGQRQQVCLMALQITHPTTLLLDEPYSSLDIPSQLRLSAQIRATDQQIILSTHLLEHVQDFERVLWLDNGVLRGDGPGREVCAAYAADVRERCVADMIVQDTAVTDGALLKQVADA</sequence>
<dbReference type="PROSITE" id="PS50893">
    <property type="entry name" value="ABC_TRANSPORTER_2"/>
    <property type="match status" value="1"/>
</dbReference>
<keyword evidence="5 7" id="KW-0067">ATP-binding</keyword>
<dbReference type="InterPro" id="IPR050095">
    <property type="entry name" value="ECF_ABC_transporter_ATP-bd"/>
</dbReference>
<organism evidence="7 8">
    <name type="scientific">Herbaspirillum rhizosphaerae</name>
    <dbReference type="NCBI Taxonomy" id="346179"/>
    <lineage>
        <taxon>Bacteria</taxon>
        <taxon>Pseudomonadati</taxon>
        <taxon>Pseudomonadota</taxon>
        <taxon>Betaproteobacteria</taxon>
        <taxon>Burkholderiales</taxon>
        <taxon>Oxalobacteraceae</taxon>
        <taxon>Herbaspirillum</taxon>
    </lineage>
</organism>
<evidence type="ECO:0000256" key="2">
    <source>
        <dbReference type="ARBA" id="ARBA00022448"/>
    </source>
</evidence>
<keyword evidence="8" id="KW-1185">Reference proteome</keyword>
<dbReference type="PANTHER" id="PTHR43553:SF24">
    <property type="entry name" value="ENERGY-COUPLING FACTOR TRANSPORTER ATP-BINDING PROTEIN ECFA1"/>
    <property type="match status" value="1"/>
</dbReference>
<dbReference type="EMBL" id="JAQQFR010000013">
    <property type="protein sequence ID" value="MFL9880451.1"/>
    <property type="molecule type" value="Genomic_DNA"/>
</dbReference>
<dbReference type="InterPro" id="IPR027417">
    <property type="entry name" value="P-loop_NTPase"/>
</dbReference>
<dbReference type="Gene3D" id="3.40.50.300">
    <property type="entry name" value="P-loop containing nucleotide triphosphate hydrolases"/>
    <property type="match status" value="1"/>
</dbReference>
<gene>
    <name evidence="7" type="ORF">PQR63_18780</name>
</gene>
<comment type="similarity">
    <text evidence="1">Belongs to the ABC transporter superfamily.</text>
</comment>
<dbReference type="RefSeq" id="WP_408169487.1">
    <property type="nucleotide sequence ID" value="NZ_JAQQFR010000013.1"/>
</dbReference>
<dbReference type="InterPro" id="IPR003439">
    <property type="entry name" value="ABC_transporter-like_ATP-bd"/>
</dbReference>
<accession>A0ABW8ZBN8</accession>
<dbReference type="GO" id="GO:0005524">
    <property type="term" value="F:ATP binding"/>
    <property type="evidence" value="ECO:0007669"/>
    <property type="project" value="UniProtKB-KW"/>
</dbReference>
<keyword evidence="2" id="KW-0813">Transport</keyword>
<dbReference type="Proteomes" id="UP001629214">
    <property type="component" value="Unassembled WGS sequence"/>
</dbReference>
<name>A0ABW8ZBN8_9BURK</name>
<feature type="domain" description="ABC transporter" evidence="6">
    <location>
        <begin position="19"/>
        <end position="247"/>
    </location>
</feature>
<dbReference type="PANTHER" id="PTHR43553">
    <property type="entry name" value="HEAVY METAL TRANSPORTER"/>
    <property type="match status" value="1"/>
</dbReference>
<evidence type="ECO:0000256" key="3">
    <source>
        <dbReference type="ARBA" id="ARBA00022475"/>
    </source>
</evidence>
<dbReference type="SMART" id="SM00382">
    <property type="entry name" value="AAA"/>
    <property type="match status" value="1"/>
</dbReference>
<protein>
    <submittedName>
        <fullName evidence="7">Energy-coupling factor ABC transporter ATP-binding protein</fullName>
    </submittedName>
</protein>
<dbReference type="CDD" id="cd03225">
    <property type="entry name" value="ABC_cobalt_CbiO_domain1"/>
    <property type="match status" value="1"/>
</dbReference>
<keyword evidence="3" id="KW-0472">Membrane</keyword>
<dbReference type="InterPro" id="IPR015856">
    <property type="entry name" value="ABC_transpr_CbiO/EcfA_su"/>
</dbReference>
<evidence type="ECO:0000256" key="5">
    <source>
        <dbReference type="ARBA" id="ARBA00022840"/>
    </source>
</evidence>
<proteinExistence type="inferred from homology"/>
<comment type="caution">
    <text evidence="7">The sequence shown here is derived from an EMBL/GenBank/DDBJ whole genome shotgun (WGS) entry which is preliminary data.</text>
</comment>
<dbReference type="InterPro" id="IPR003593">
    <property type="entry name" value="AAA+_ATPase"/>
</dbReference>
<evidence type="ECO:0000259" key="6">
    <source>
        <dbReference type="PROSITE" id="PS50893"/>
    </source>
</evidence>
<evidence type="ECO:0000256" key="1">
    <source>
        <dbReference type="ARBA" id="ARBA00005417"/>
    </source>
</evidence>
<dbReference type="Pfam" id="PF00005">
    <property type="entry name" value="ABC_tran"/>
    <property type="match status" value="1"/>
</dbReference>